<evidence type="ECO:0000256" key="6">
    <source>
        <dbReference type="ARBA" id="ARBA00023134"/>
    </source>
</evidence>
<keyword evidence="6 12" id="KW-0342">GTP-binding</keyword>
<dbReference type="PROSITE" id="PS00301">
    <property type="entry name" value="G_TR_1"/>
    <property type="match status" value="1"/>
</dbReference>
<dbReference type="FunFam" id="3.30.70.2570:FF:000001">
    <property type="entry name" value="Translation factor GUF1, mitochondrial"/>
    <property type="match status" value="1"/>
</dbReference>
<dbReference type="AlphaFoldDB" id="A0A1G1VR96"/>
<dbReference type="EC" id="3.6.5.n1" evidence="11 12"/>
<dbReference type="InterPro" id="IPR006297">
    <property type="entry name" value="EF-4"/>
</dbReference>
<dbReference type="PROSITE" id="PS51722">
    <property type="entry name" value="G_TR_2"/>
    <property type="match status" value="1"/>
</dbReference>
<dbReference type="SUPFAM" id="SSF50447">
    <property type="entry name" value="Translation proteins"/>
    <property type="match status" value="1"/>
</dbReference>
<dbReference type="InterPro" id="IPR035654">
    <property type="entry name" value="LepA_IV"/>
</dbReference>
<dbReference type="InterPro" id="IPR000795">
    <property type="entry name" value="T_Tr_GTP-bd_dom"/>
</dbReference>
<dbReference type="Gene3D" id="3.40.50.300">
    <property type="entry name" value="P-loop containing nucleotide triphosphate hydrolases"/>
    <property type="match status" value="1"/>
</dbReference>
<dbReference type="PANTHER" id="PTHR43512">
    <property type="entry name" value="TRANSLATION FACTOR GUF1-RELATED"/>
    <property type="match status" value="1"/>
</dbReference>
<dbReference type="GO" id="GO:0005525">
    <property type="term" value="F:GTP binding"/>
    <property type="evidence" value="ECO:0007669"/>
    <property type="project" value="UniProtKB-UniRule"/>
</dbReference>
<dbReference type="InterPro" id="IPR013842">
    <property type="entry name" value="LepA_CTD"/>
</dbReference>
<dbReference type="STRING" id="1797589.A2784_01845"/>
<dbReference type="Pfam" id="PF06421">
    <property type="entry name" value="LepA_C"/>
    <property type="match status" value="1"/>
</dbReference>
<comment type="caution">
    <text evidence="14">The sequence shown here is derived from an EMBL/GenBank/DDBJ whole genome shotgun (WGS) entry which is preliminary data.</text>
</comment>
<comment type="catalytic activity">
    <reaction evidence="8 12">
        <text>GTP + H2O = GDP + phosphate + H(+)</text>
        <dbReference type="Rhea" id="RHEA:19669"/>
        <dbReference type="ChEBI" id="CHEBI:15377"/>
        <dbReference type="ChEBI" id="CHEBI:15378"/>
        <dbReference type="ChEBI" id="CHEBI:37565"/>
        <dbReference type="ChEBI" id="CHEBI:43474"/>
        <dbReference type="ChEBI" id="CHEBI:58189"/>
        <dbReference type="EC" id="3.6.5.n1"/>
    </reaction>
</comment>
<dbReference type="InterPro" id="IPR000640">
    <property type="entry name" value="EFG_V-like"/>
</dbReference>
<dbReference type="InterPro" id="IPR009000">
    <property type="entry name" value="Transl_B-barrel_sf"/>
</dbReference>
<gene>
    <name evidence="12" type="primary">lepA</name>
    <name evidence="14" type="ORF">A2784_01845</name>
</gene>
<comment type="subcellular location">
    <subcellularLocation>
        <location evidence="12">Cell membrane</location>
        <topology evidence="12">Peripheral membrane protein</topology>
        <orientation evidence="12">Cytoplasmic side</orientation>
    </subcellularLocation>
</comment>
<evidence type="ECO:0000256" key="12">
    <source>
        <dbReference type="HAMAP-Rule" id="MF_00071"/>
    </source>
</evidence>
<keyword evidence="4 12" id="KW-0378">Hydrolase</keyword>
<keyword evidence="2 12" id="KW-1003">Cell membrane</keyword>
<feature type="domain" description="Tr-type G" evidence="13">
    <location>
        <begin position="4"/>
        <end position="185"/>
    </location>
</feature>
<evidence type="ECO:0000256" key="5">
    <source>
        <dbReference type="ARBA" id="ARBA00022917"/>
    </source>
</evidence>
<dbReference type="CDD" id="cd03709">
    <property type="entry name" value="lepA_C"/>
    <property type="match status" value="1"/>
</dbReference>
<organism evidence="14 15">
    <name type="scientific">Candidatus Chisholmbacteria bacterium RIFCSPHIGHO2_01_FULL_48_12</name>
    <dbReference type="NCBI Taxonomy" id="1797589"/>
    <lineage>
        <taxon>Bacteria</taxon>
        <taxon>Candidatus Chisholmiibacteriota</taxon>
    </lineage>
</organism>
<dbReference type="InterPro" id="IPR038363">
    <property type="entry name" value="LepA_C_sf"/>
</dbReference>
<dbReference type="Pfam" id="PF00679">
    <property type="entry name" value="EFG_C"/>
    <property type="match status" value="1"/>
</dbReference>
<evidence type="ECO:0000256" key="9">
    <source>
        <dbReference type="ARBA" id="ARBA00057626"/>
    </source>
</evidence>
<evidence type="ECO:0000256" key="10">
    <source>
        <dbReference type="ARBA" id="ARBA00061052"/>
    </source>
</evidence>
<dbReference type="Gene3D" id="3.30.70.870">
    <property type="entry name" value="Elongation Factor G (Translational Gtpase), domain 3"/>
    <property type="match status" value="1"/>
</dbReference>
<dbReference type="Gene3D" id="3.30.70.2570">
    <property type="entry name" value="Elongation factor 4, C-terminal domain"/>
    <property type="match status" value="1"/>
</dbReference>
<dbReference type="GO" id="GO:0003924">
    <property type="term" value="F:GTPase activity"/>
    <property type="evidence" value="ECO:0007669"/>
    <property type="project" value="UniProtKB-UniRule"/>
</dbReference>
<dbReference type="SUPFAM" id="SSF52540">
    <property type="entry name" value="P-loop containing nucleoside triphosphate hydrolases"/>
    <property type="match status" value="1"/>
</dbReference>
<feature type="binding site" evidence="12">
    <location>
        <begin position="132"/>
        <end position="135"/>
    </location>
    <ligand>
        <name>GTP</name>
        <dbReference type="ChEBI" id="CHEBI:37565"/>
    </ligand>
</feature>
<dbReference type="NCBIfam" id="TIGR00231">
    <property type="entry name" value="small_GTP"/>
    <property type="match status" value="1"/>
</dbReference>
<evidence type="ECO:0000313" key="15">
    <source>
        <dbReference type="Proteomes" id="UP000177324"/>
    </source>
</evidence>
<comment type="similarity">
    <text evidence="1 12">Belongs to the TRAFAC class translation factor GTPase superfamily. Classic translation factor GTPase family. LepA subfamily.</text>
</comment>
<dbReference type="Gene3D" id="2.40.30.10">
    <property type="entry name" value="Translation factors"/>
    <property type="match status" value="1"/>
</dbReference>
<dbReference type="EMBL" id="MHCH01000014">
    <property type="protein sequence ID" value="OGY17921.1"/>
    <property type="molecule type" value="Genomic_DNA"/>
</dbReference>
<accession>A0A1G1VR96</accession>
<dbReference type="PANTHER" id="PTHR43512:SF4">
    <property type="entry name" value="TRANSLATION FACTOR GUF1 HOMOLOG, CHLOROPLASTIC"/>
    <property type="match status" value="1"/>
</dbReference>
<evidence type="ECO:0000256" key="3">
    <source>
        <dbReference type="ARBA" id="ARBA00022741"/>
    </source>
</evidence>
<dbReference type="InterPro" id="IPR027417">
    <property type="entry name" value="P-loop_NTPase"/>
</dbReference>
<proteinExistence type="inferred from homology"/>
<evidence type="ECO:0000256" key="8">
    <source>
        <dbReference type="ARBA" id="ARBA00050293"/>
    </source>
</evidence>
<evidence type="ECO:0000256" key="11">
    <source>
        <dbReference type="ARBA" id="ARBA00066744"/>
    </source>
</evidence>
<dbReference type="GO" id="GO:0043022">
    <property type="term" value="F:ribosome binding"/>
    <property type="evidence" value="ECO:0007669"/>
    <property type="project" value="UniProtKB-UniRule"/>
</dbReference>
<dbReference type="GO" id="GO:0003746">
    <property type="term" value="F:translation elongation factor activity"/>
    <property type="evidence" value="ECO:0007669"/>
    <property type="project" value="UniProtKB-UniRule"/>
</dbReference>
<name>A0A1G1VR96_9BACT</name>
<dbReference type="Gene3D" id="3.30.70.240">
    <property type="match status" value="1"/>
</dbReference>
<dbReference type="InterPro" id="IPR031157">
    <property type="entry name" value="G_TR_CS"/>
</dbReference>
<evidence type="ECO:0000259" key="13">
    <source>
        <dbReference type="PROSITE" id="PS51722"/>
    </source>
</evidence>
<dbReference type="GO" id="GO:0045727">
    <property type="term" value="P:positive regulation of translation"/>
    <property type="evidence" value="ECO:0007669"/>
    <property type="project" value="UniProtKB-UniRule"/>
</dbReference>
<evidence type="ECO:0000256" key="1">
    <source>
        <dbReference type="ARBA" id="ARBA00005454"/>
    </source>
</evidence>
<evidence type="ECO:0000256" key="2">
    <source>
        <dbReference type="ARBA" id="ARBA00022475"/>
    </source>
</evidence>
<evidence type="ECO:0000256" key="7">
    <source>
        <dbReference type="ARBA" id="ARBA00023136"/>
    </source>
</evidence>
<comment type="caution">
    <text evidence="12">Lacks conserved residue(s) required for the propagation of feature annotation.</text>
</comment>
<dbReference type="GO" id="GO:0005886">
    <property type="term" value="C:plasma membrane"/>
    <property type="evidence" value="ECO:0007669"/>
    <property type="project" value="UniProtKB-SubCell"/>
</dbReference>
<keyword evidence="7 12" id="KW-0472">Membrane</keyword>
<comment type="function">
    <text evidence="9 12">Required for accurate and efficient protein synthesis under certain stress conditions. May act as a fidelity factor of the translation reaction, by catalyzing a one-codon backward translocation of tRNAs on improperly translocated ribosomes. Back-translocation proceeds from a post-translocation (POST) complex to a pre-translocation (PRE) complex, thus giving elongation factor G a second chance to translocate the tRNAs correctly. Binds to ribosomes in a GTP-dependent manner.</text>
</comment>
<sequence>MSPSQIRNFAIIAHIDSGKTTLTDRLLETTGTVSPRDWNDRLLDANPIEQERGVTIKLAPVTMNYKLNATSCTLNLIDTPGHVDFSYEVDRSLAACEGALLLIDGTRGIQAQTLSHAHTAVNLGLHLIPVINKIDLDSAHINQCLSELHDVFGFKPAEISLVSAKTGQGIPELLARIVTDIPSPQGVPSGTLRALIFNSTYDEHLGVIAFVRIVDGCLESKLALTTLQTHQIINPKEIGIFTPRRQPCPALIQGQVGYIATGLKNIREVHVGDTITEKLPARRSLSEGGKIDPLPGYQAPQPVVFVDCYPAEATDYSQLLDAVAKLKLSDASLTVQPIHSAALGPGLRLGLLGLFHIDITRERLEREHHLHLTLTSPTVDYQFRPHATYEPWVKVTLITPPAFIGSLMPILTDHRGLYLNIAYLGDQAQLIYSLPLAELISGLIDQIKSASQGYASLDYSFIDPQPVDLVKLDILVHHQPVEALSRLVIRGQAVPLARRLVTKLKEIMPPQQFAVPLQAAIGGQIIARETKPALRKDVTAKLYGGDQTRKDKLLTKQHQGKKLLAQQTASVHLPSRVLTQLATM</sequence>
<reference evidence="14 15" key="1">
    <citation type="journal article" date="2016" name="Nat. Commun.">
        <title>Thousands of microbial genomes shed light on interconnected biogeochemical processes in an aquifer system.</title>
        <authorList>
            <person name="Anantharaman K."/>
            <person name="Brown C.T."/>
            <person name="Hug L.A."/>
            <person name="Sharon I."/>
            <person name="Castelle C.J."/>
            <person name="Probst A.J."/>
            <person name="Thomas B.C."/>
            <person name="Singh A."/>
            <person name="Wilkins M.J."/>
            <person name="Karaoz U."/>
            <person name="Brodie E.L."/>
            <person name="Williams K.H."/>
            <person name="Hubbard S.S."/>
            <person name="Banfield J.F."/>
        </authorList>
    </citation>
    <scope>NUCLEOTIDE SEQUENCE [LARGE SCALE GENOMIC DNA]</scope>
</reference>
<dbReference type="HAMAP" id="MF_00071">
    <property type="entry name" value="LepA"/>
    <property type="match status" value="1"/>
</dbReference>
<dbReference type="Pfam" id="PF00009">
    <property type="entry name" value="GTP_EFTU"/>
    <property type="match status" value="1"/>
</dbReference>
<dbReference type="InterPro" id="IPR005225">
    <property type="entry name" value="Small_GTP-bd"/>
</dbReference>
<evidence type="ECO:0000256" key="4">
    <source>
        <dbReference type="ARBA" id="ARBA00022801"/>
    </source>
</evidence>
<dbReference type="InterPro" id="IPR035647">
    <property type="entry name" value="EFG_III/V"/>
</dbReference>
<dbReference type="SUPFAM" id="SSF54980">
    <property type="entry name" value="EF-G C-terminal domain-like"/>
    <property type="match status" value="2"/>
</dbReference>
<dbReference type="Proteomes" id="UP000177324">
    <property type="component" value="Unassembled WGS sequence"/>
</dbReference>
<keyword evidence="3 12" id="KW-0547">Nucleotide-binding</keyword>
<protein>
    <recommendedName>
        <fullName evidence="11 12">Elongation factor 4</fullName>
        <shortName evidence="12">EF-4</shortName>
        <ecNumber evidence="11 12">3.6.5.n1</ecNumber>
    </recommendedName>
    <alternativeName>
        <fullName evidence="12">Ribosomal back-translocase LepA</fullName>
    </alternativeName>
</protein>
<comment type="similarity">
    <text evidence="10">Belongs to the GTP-binding elongation factor family. LepA subfamily.</text>
</comment>
<keyword evidence="5 12" id="KW-0648">Protein biosynthesis</keyword>
<evidence type="ECO:0000313" key="14">
    <source>
        <dbReference type="EMBL" id="OGY17921.1"/>
    </source>
</evidence>
<dbReference type="PRINTS" id="PR00315">
    <property type="entry name" value="ELONGATNFCT"/>
</dbReference>